<dbReference type="OrthoDB" id="1932348at2759"/>
<reference evidence="3 4" key="1">
    <citation type="submission" date="2019-08" db="EMBL/GenBank/DDBJ databases">
        <title>Draft genome sequences of two oriental melons (Cucumis melo L. var makuwa).</title>
        <authorList>
            <person name="Kwon S.-Y."/>
        </authorList>
    </citation>
    <scope>NUCLEOTIDE SEQUENCE [LARGE SCALE GENOMIC DNA]</scope>
    <source>
        <strain evidence="4">cv. Chang Bougi</strain>
        <strain evidence="3">cv. SW 3</strain>
        <tissue evidence="2">Leaf</tissue>
    </source>
</reference>
<name>A0A5D3CDY8_CUCMM</name>
<evidence type="ECO:0000313" key="4">
    <source>
        <dbReference type="Proteomes" id="UP000321947"/>
    </source>
</evidence>
<proteinExistence type="predicted"/>
<protein>
    <submittedName>
        <fullName evidence="2">Gag-pol polyprotein</fullName>
    </submittedName>
</protein>
<dbReference type="AlphaFoldDB" id="A0A5D3CDY8"/>
<sequence length="217" mass="24444">MSAFLKSMDSKCWKSVLTGRELPSIKDAAGKTTLKPEITWTKEVDEESLGNLRALNALFNGINHNVFKLINTCTSAKEAWNILEVTYEGTSKVKVLRLQILTSRFEALKINDDETIAKFNVWMLDLVNESFAICEKIAKSKMKKKNEIAFQSICEDNSKQSLKAPENENLAKGIALLSRRFTKFKNKFYKKAGGYGSQTNRDGASLNSSVQAQKMWT</sequence>
<dbReference type="EMBL" id="SSTD01011785">
    <property type="protein sequence ID" value="TYK09428.1"/>
    <property type="molecule type" value="Genomic_DNA"/>
</dbReference>
<dbReference type="EMBL" id="SSTE01018569">
    <property type="protein sequence ID" value="KAA0038855.1"/>
    <property type="molecule type" value="Genomic_DNA"/>
</dbReference>
<gene>
    <name evidence="2" type="ORF">E5676_scaffold404G00030</name>
    <name evidence="1" type="ORF">E6C27_scaffold1170G00040</name>
</gene>
<dbReference type="Proteomes" id="UP000321393">
    <property type="component" value="Unassembled WGS sequence"/>
</dbReference>
<evidence type="ECO:0000313" key="1">
    <source>
        <dbReference type="EMBL" id="KAA0038855.1"/>
    </source>
</evidence>
<dbReference type="Pfam" id="PF14223">
    <property type="entry name" value="Retrotran_gag_2"/>
    <property type="match status" value="1"/>
</dbReference>
<dbReference type="Proteomes" id="UP000321947">
    <property type="component" value="Unassembled WGS sequence"/>
</dbReference>
<accession>A0A5D3CDY8</accession>
<evidence type="ECO:0000313" key="2">
    <source>
        <dbReference type="EMBL" id="TYK09428.1"/>
    </source>
</evidence>
<dbReference type="PANTHER" id="PTHR34676:SF8">
    <property type="entry name" value="TRANSMEMBRANE PROTEIN"/>
    <property type="match status" value="1"/>
</dbReference>
<comment type="caution">
    <text evidence="2">The sequence shown here is derived from an EMBL/GenBank/DDBJ whole genome shotgun (WGS) entry which is preliminary data.</text>
</comment>
<organism evidence="2 4">
    <name type="scientific">Cucumis melo var. makuwa</name>
    <name type="common">Oriental melon</name>
    <dbReference type="NCBI Taxonomy" id="1194695"/>
    <lineage>
        <taxon>Eukaryota</taxon>
        <taxon>Viridiplantae</taxon>
        <taxon>Streptophyta</taxon>
        <taxon>Embryophyta</taxon>
        <taxon>Tracheophyta</taxon>
        <taxon>Spermatophyta</taxon>
        <taxon>Magnoliopsida</taxon>
        <taxon>eudicotyledons</taxon>
        <taxon>Gunneridae</taxon>
        <taxon>Pentapetalae</taxon>
        <taxon>rosids</taxon>
        <taxon>fabids</taxon>
        <taxon>Cucurbitales</taxon>
        <taxon>Cucurbitaceae</taxon>
        <taxon>Benincaseae</taxon>
        <taxon>Cucumis</taxon>
    </lineage>
</organism>
<dbReference type="PANTHER" id="PTHR34676">
    <property type="entry name" value="DUF4219 DOMAIN-CONTAINING PROTEIN-RELATED"/>
    <property type="match status" value="1"/>
</dbReference>
<evidence type="ECO:0000313" key="3">
    <source>
        <dbReference type="Proteomes" id="UP000321393"/>
    </source>
</evidence>